<sequence length="231" mass="26120">MGRGQCAQRTGDFNLYFECCYISMAYEALLKLRVKAGLEADEYGWVEFQRFAFALNQFLVVTRSCLKARAWWYRNLLYMGRWVTFTDINEIQFAYLVYGLDGFTTHARSSSACFPVAPCKEPMQAMPLDGGRLRCDFRYGSAHSFKGFAVTSGSADSMGFRSPTMAMIVVQSMNGEELLLIGKLPNQDKVLKVMPYIHPSRCLLSHEPSLALDGSMLKPSKKILFLDTVTF</sequence>
<accession>A0A9P5NIT9</accession>
<dbReference type="Proteomes" id="UP000724874">
    <property type="component" value="Unassembled WGS sequence"/>
</dbReference>
<proteinExistence type="predicted"/>
<comment type="caution">
    <text evidence="1">The sequence shown here is derived from an EMBL/GenBank/DDBJ whole genome shotgun (WGS) entry which is preliminary data.</text>
</comment>
<name>A0A9P5NIT9_GYMJU</name>
<organism evidence="1 2">
    <name type="scientific">Gymnopilus junonius</name>
    <name type="common">Spectacular rustgill mushroom</name>
    <name type="synonym">Gymnopilus spectabilis subsp. junonius</name>
    <dbReference type="NCBI Taxonomy" id="109634"/>
    <lineage>
        <taxon>Eukaryota</taxon>
        <taxon>Fungi</taxon>
        <taxon>Dikarya</taxon>
        <taxon>Basidiomycota</taxon>
        <taxon>Agaricomycotina</taxon>
        <taxon>Agaricomycetes</taxon>
        <taxon>Agaricomycetidae</taxon>
        <taxon>Agaricales</taxon>
        <taxon>Agaricineae</taxon>
        <taxon>Hymenogastraceae</taxon>
        <taxon>Gymnopilus</taxon>
    </lineage>
</organism>
<keyword evidence="2" id="KW-1185">Reference proteome</keyword>
<gene>
    <name evidence="1" type="ORF">CPB84DRAFT_1826333</name>
</gene>
<evidence type="ECO:0000313" key="1">
    <source>
        <dbReference type="EMBL" id="KAF8890803.1"/>
    </source>
</evidence>
<reference evidence="1" key="1">
    <citation type="submission" date="2020-11" db="EMBL/GenBank/DDBJ databases">
        <authorList>
            <consortium name="DOE Joint Genome Institute"/>
            <person name="Ahrendt S."/>
            <person name="Riley R."/>
            <person name="Andreopoulos W."/>
            <person name="LaButti K."/>
            <person name="Pangilinan J."/>
            <person name="Ruiz-duenas F.J."/>
            <person name="Barrasa J.M."/>
            <person name="Sanchez-Garcia M."/>
            <person name="Camarero S."/>
            <person name="Miyauchi S."/>
            <person name="Serrano A."/>
            <person name="Linde D."/>
            <person name="Babiker R."/>
            <person name="Drula E."/>
            <person name="Ayuso-Fernandez I."/>
            <person name="Pacheco R."/>
            <person name="Padilla G."/>
            <person name="Ferreira P."/>
            <person name="Barriuso J."/>
            <person name="Kellner H."/>
            <person name="Castanera R."/>
            <person name="Alfaro M."/>
            <person name="Ramirez L."/>
            <person name="Pisabarro A.G."/>
            <person name="Kuo A."/>
            <person name="Tritt A."/>
            <person name="Lipzen A."/>
            <person name="He G."/>
            <person name="Yan M."/>
            <person name="Ng V."/>
            <person name="Cullen D."/>
            <person name="Martin F."/>
            <person name="Rosso M.-N."/>
            <person name="Henrissat B."/>
            <person name="Hibbett D."/>
            <person name="Martinez A.T."/>
            <person name="Grigoriev I.V."/>
        </authorList>
    </citation>
    <scope>NUCLEOTIDE SEQUENCE</scope>
    <source>
        <strain evidence="1">AH 44721</strain>
    </source>
</reference>
<protein>
    <submittedName>
        <fullName evidence="1">Uncharacterized protein</fullName>
    </submittedName>
</protein>
<dbReference type="AlphaFoldDB" id="A0A9P5NIT9"/>
<evidence type="ECO:0000313" key="2">
    <source>
        <dbReference type="Proteomes" id="UP000724874"/>
    </source>
</evidence>
<dbReference type="EMBL" id="JADNYJ010000074">
    <property type="protein sequence ID" value="KAF8890803.1"/>
    <property type="molecule type" value="Genomic_DNA"/>
</dbReference>